<gene>
    <name evidence="4" type="ORF">TGDOM2_250360</name>
</gene>
<evidence type="ECO:0000313" key="4">
    <source>
        <dbReference type="EMBL" id="KFG40629.1"/>
    </source>
</evidence>
<dbReference type="GO" id="GO:0004806">
    <property type="term" value="F:triacylglycerol lipase activity"/>
    <property type="evidence" value="ECO:0007669"/>
    <property type="project" value="UniProtKB-EC"/>
</dbReference>
<feature type="compositionally biased region" description="Low complexity" evidence="2">
    <location>
        <begin position="165"/>
        <end position="175"/>
    </location>
</feature>
<dbReference type="Gene3D" id="3.40.50.1820">
    <property type="entry name" value="alpha/beta hydrolase"/>
    <property type="match status" value="1"/>
</dbReference>
<feature type="region of interest" description="Disordered" evidence="2">
    <location>
        <begin position="499"/>
        <end position="523"/>
    </location>
</feature>
<dbReference type="InterPro" id="IPR029058">
    <property type="entry name" value="AB_hydrolase_fold"/>
</dbReference>
<evidence type="ECO:0000259" key="3">
    <source>
        <dbReference type="Pfam" id="PF07859"/>
    </source>
</evidence>
<evidence type="ECO:0000256" key="2">
    <source>
        <dbReference type="SAM" id="MobiDB-lite"/>
    </source>
</evidence>
<dbReference type="SUPFAM" id="SSF53474">
    <property type="entry name" value="alpha/beta-Hydrolases"/>
    <property type="match status" value="1"/>
</dbReference>
<dbReference type="InterPro" id="IPR013094">
    <property type="entry name" value="AB_hydrolase_3"/>
</dbReference>
<dbReference type="PANTHER" id="PTHR48081">
    <property type="entry name" value="AB HYDROLASE SUPERFAMILY PROTEIN C4A8.06C"/>
    <property type="match status" value="1"/>
</dbReference>
<evidence type="ECO:0000256" key="1">
    <source>
        <dbReference type="ARBA" id="ARBA00022801"/>
    </source>
</evidence>
<reference evidence="4 5" key="1">
    <citation type="submission" date="2014-02" db="EMBL/GenBank/DDBJ databases">
        <authorList>
            <person name="Sibley D."/>
            <person name="Venepally P."/>
            <person name="Karamycheva S."/>
            <person name="Hadjithomas M."/>
            <person name="Khan A."/>
            <person name="Brunk B."/>
            <person name="Roos D."/>
            <person name="Caler E."/>
            <person name="Lorenzi H."/>
        </authorList>
    </citation>
    <scope>NUCLEOTIDE SEQUENCE [LARGE SCALE GENOMIC DNA]</scope>
    <source>
        <strain evidence="4 5">GAB2-2007-GAL-DOM2</strain>
    </source>
</reference>
<dbReference type="Proteomes" id="UP000028837">
    <property type="component" value="Unassembled WGS sequence"/>
</dbReference>
<dbReference type="EC" id="3.1.1.3" evidence="4"/>
<dbReference type="Pfam" id="PF07859">
    <property type="entry name" value="Abhydrolase_3"/>
    <property type="match status" value="1"/>
</dbReference>
<feature type="domain" description="Alpha/beta hydrolase fold-3" evidence="3">
    <location>
        <begin position="323"/>
        <end position="475"/>
    </location>
</feature>
<proteinExistence type="predicted"/>
<dbReference type="InterPro" id="IPR050300">
    <property type="entry name" value="GDXG_lipolytic_enzyme"/>
</dbReference>
<name>A0A086K8B1_TOXGO</name>
<organism evidence="4 5">
    <name type="scientific">Toxoplasma gondii GAB2-2007-GAL-DOM2</name>
    <dbReference type="NCBI Taxonomy" id="1130820"/>
    <lineage>
        <taxon>Eukaryota</taxon>
        <taxon>Sar</taxon>
        <taxon>Alveolata</taxon>
        <taxon>Apicomplexa</taxon>
        <taxon>Conoidasida</taxon>
        <taxon>Coccidia</taxon>
        <taxon>Eucoccidiorida</taxon>
        <taxon>Eimeriorina</taxon>
        <taxon>Sarcocystidae</taxon>
        <taxon>Toxoplasma</taxon>
    </lineage>
</organism>
<protein>
    <submittedName>
        <fullName evidence="4">Alpha/beta hydrolase fold domain-containing protein</fullName>
        <ecNumber evidence="4">3.1.1.3</ecNumber>
    </submittedName>
</protein>
<keyword evidence="1 4" id="KW-0378">Hydrolase</keyword>
<dbReference type="VEuPathDB" id="ToxoDB:TGDOM2_250360"/>
<accession>A0A086K8B1</accession>
<sequence length="757" mass="82746">MHAHAMSSYDERTLVSQGKPTFSSRNIKWLNLPFRGRHLQGERKTARGMAPFRHFHQLLPQHFALRTLCPTIYKYAKATSWPSSRAQLVRDRQLVDLSLRSFYASLRPSRLRNQTTVKVQTPVCDAIIYDSSSPRRIRSVGAHFVGKKDASPVQHGAHPEQLPRGGSSPAASSAGVLNNSVPRGGAAIPLQGADTNVAAASDEPRAVPASVSLLSDGGELAAKHVGTEAAVSQQERTAETRLETTGPEPPSPSELPEQQRGGWVEVAVKMAALLQFDAGASAAPSDGRKTVLQKLRDMSPGRERSEKAEATAINDETKKQKWIFFLHGGAFVFNSPESYRLFTNDLSVLTGAKVFCPDYSLAPDRLWPVQLEQCVAAYEYLCYEMNVPGEDIILLGDSAGGNLAVTLMASIVKRGEQSDRTNVAENPKPLPRPAGMVLLSPWLDLTMEGPSYILNATREPVLPLTSIRQSTGVYVYGRFDLGTLSNAEIEERLDVTSEKLCRESPTGPRPNDGDLPSCYSSVSPPEVPDGSRCFSNPWISPVYFDKDMLKNMPPTCIHVGSVEVLLSDSLIFGRQVNDAVRGASLFSEKAWSAADERLYATRAATTAEREMSFLASLPTVGTSKGVTEKREIDDELTRAGTDTNRSSSLGLKDVCMSSASTEIKAVRSHSDKNPSRVPSYFTTYGWLSEADAQKLNADGVVFPFGCEEATAPRVQVKVWKDEFHVFPCCSFLEGPNGEKCLQDIAKWIEDVYANATK</sequence>
<dbReference type="EMBL" id="AHZU02000753">
    <property type="protein sequence ID" value="KFG40629.1"/>
    <property type="molecule type" value="Genomic_DNA"/>
</dbReference>
<feature type="region of interest" description="Disordered" evidence="2">
    <location>
        <begin position="225"/>
        <end position="259"/>
    </location>
</feature>
<dbReference type="AlphaFoldDB" id="A0A086K8B1"/>
<comment type="caution">
    <text evidence="4">The sequence shown here is derived from an EMBL/GenBank/DDBJ whole genome shotgun (WGS) entry which is preliminary data.</text>
</comment>
<dbReference type="PANTHER" id="PTHR48081:SF8">
    <property type="entry name" value="ALPHA_BETA HYDROLASE FOLD-3 DOMAIN-CONTAINING PROTEIN-RELATED"/>
    <property type="match status" value="1"/>
</dbReference>
<feature type="region of interest" description="Disordered" evidence="2">
    <location>
        <begin position="147"/>
        <end position="178"/>
    </location>
</feature>
<evidence type="ECO:0000313" key="5">
    <source>
        <dbReference type="Proteomes" id="UP000028837"/>
    </source>
</evidence>
<dbReference type="OrthoDB" id="409103at2759"/>